<feature type="domain" description="Transposable element P transposase-like GTP-binding insertion" evidence="1">
    <location>
        <begin position="65"/>
        <end position="149"/>
    </location>
</feature>
<dbReference type="SMR" id="A0A9J6GSP3"/>
<dbReference type="VEuPathDB" id="VectorBase:HLOH_049914"/>
<keyword evidence="3" id="KW-1185">Reference proteome</keyword>
<dbReference type="Pfam" id="PF21788">
    <property type="entry name" value="TNP-like_GBD"/>
    <property type="match status" value="1"/>
</dbReference>
<dbReference type="InterPro" id="IPR048366">
    <property type="entry name" value="TNP-like_GBD"/>
</dbReference>
<proteinExistence type="predicted"/>
<dbReference type="AlphaFoldDB" id="A0A9J6GSP3"/>
<evidence type="ECO:0000313" key="3">
    <source>
        <dbReference type="Proteomes" id="UP000821853"/>
    </source>
</evidence>
<reference evidence="2 3" key="1">
    <citation type="journal article" date="2020" name="Cell">
        <title>Large-Scale Comparative Analyses of Tick Genomes Elucidate Their Genetic Diversity and Vector Capacities.</title>
        <authorList>
            <consortium name="Tick Genome and Microbiome Consortium (TIGMIC)"/>
            <person name="Jia N."/>
            <person name="Wang J."/>
            <person name="Shi W."/>
            <person name="Du L."/>
            <person name="Sun Y."/>
            <person name="Zhan W."/>
            <person name="Jiang J.F."/>
            <person name="Wang Q."/>
            <person name="Zhang B."/>
            <person name="Ji P."/>
            <person name="Bell-Sakyi L."/>
            <person name="Cui X.M."/>
            <person name="Yuan T.T."/>
            <person name="Jiang B.G."/>
            <person name="Yang W.F."/>
            <person name="Lam T.T."/>
            <person name="Chang Q.C."/>
            <person name="Ding S.J."/>
            <person name="Wang X.J."/>
            <person name="Zhu J.G."/>
            <person name="Ruan X.D."/>
            <person name="Zhao L."/>
            <person name="Wei J.T."/>
            <person name="Ye R.Z."/>
            <person name="Que T.C."/>
            <person name="Du C.H."/>
            <person name="Zhou Y.H."/>
            <person name="Cheng J.X."/>
            <person name="Dai P.F."/>
            <person name="Guo W.B."/>
            <person name="Han X.H."/>
            <person name="Huang E.J."/>
            <person name="Li L.F."/>
            <person name="Wei W."/>
            <person name="Gao Y.C."/>
            <person name="Liu J.Z."/>
            <person name="Shao H.Z."/>
            <person name="Wang X."/>
            <person name="Wang C.C."/>
            <person name="Yang T.C."/>
            <person name="Huo Q.B."/>
            <person name="Li W."/>
            <person name="Chen H.Y."/>
            <person name="Chen S.E."/>
            <person name="Zhou L.G."/>
            <person name="Ni X.B."/>
            <person name="Tian J.H."/>
            <person name="Sheng Y."/>
            <person name="Liu T."/>
            <person name="Pan Y.S."/>
            <person name="Xia L.Y."/>
            <person name="Li J."/>
            <person name="Zhao F."/>
            <person name="Cao W.C."/>
        </authorList>
    </citation>
    <scope>NUCLEOTIDE SEQUENCE [LARGE SCALE GENOMIC DNA]</scope>
    <source>
        <strain evidence="2">HaeL-2018</strain>
    </source>
</reference>
<comment type="caution">
    <text evidence="2">The sequence shown here is derived from an EMBL/GenBank/DDBJ whole genome shotgun (WGS) entry which is preliminary data.</text>
</comment>
<evidence type="ECO:0000259" key="1">
    <source>
        <dbReference type="Pfam" id="PF21788"/>
    </source>
</evidence>
<protein>
    <recommendedName>
        <fullName evidence="1">Transposable element P transposase-like GTP-binding insertion domain-containing protein</fullName>
    </recommendedName>
</protein>
<name>A0A9J6GSP3_HAELO</name>
<sequence>MHCYGVKDMKLKLGISVTFPMFKCDEVTDTNFTFLKVSASHVRSSTEHPAVSKRQLYFLSDFPLLLKNVRNGFVEKGYLTPAGDVHSGILQAAFKKDRENVTLKAMPKITNAHLEPNSFDKMKVDLAFQLFSDQFIQALFFYREHIRSSYETVQPKRIS</sequence>
<gene>
    <name evidence="2" type="ORF">HPB48_022207</name>
</gene>
<accession>A0A9J6GSP3</accession>
<dbReference type="OrthoDB" id="7312725at2759"/>
<dbReference type="Proteomes" id="UP000821853">
    <property type="component" value="Unassembled WGS sequence"/>
</dbReference>
<dbReference type="EMBL" id="JABSTR010000008">
    <property type="protein sequence ID" value="KAH9378501.1"/>
    <property type="molecule type" value="Genomic_DNA"/>
</dbReference>
<evidence type="ECO:0000313" key="2">
    <source>
        <dbReference type="EMBL" id="KAH9378501.1"/>
    </source>
</evidence>
<organism evidence="2 3">
    <name type="scientific">Haemaphysalis longicornis</name>
    <name type="common">Bush tick</name>
    <dbReference type="NCBI Taxonomy" id="44386"/>
    <lineage>
        <taxon>Eukaryota</taxon>
        <taxon>Metazoa</taxon>
        <taxon>Ecdysozoa</taxon>
        <taxon>Arthropoda</taxon>
        <taxon>Chelicerata</taxon>
        <taxon>Arachnida</taxon>
        <taxon>Acari</taxon>
        <taxon>Parasitiformes</taxon>
        <taxon>Ixodida</taxon>
        <taxon>Ixodoidea</taxon>
        <taxon>Ixodidae</taxon>
        <taxon>Haemaphysalinae</taxon>
        <taxon>Haemaphysalis</taxon>
    </lineage>
</organism>